<evidence type="ECO:0000313" key="2">
    <source>
        <dbReference type="Proteomes" id="UP000267096"/>
    </source>
</evidence>
<organism evidence="3">
    <name type="scientific">Anisakis simplex</name>
    <name type="common">Herring worm</name>
    <dbReference type="NCBI Taxonomy" id="6269"/>
    <lineage>
        <taxon>Eukaryota</taxon>
        <taxon>Metazoa</taxon>
        <taxon>Ecdysozoa</taxon>
        <taxon>Nematoda</taxon>
        <taxon>Chromadorea</taxon>
        <taxon>Rhabditida</taxon>
        <taxon>Spirurina</taxon>
        <taxon>Ascaridomorpha</taxon>
        <taxon>Ascaridoidea</taxon>
        <taxon>Anisakidae</taxon>
        <taxon>Anisakis</taxon>
        <taxon>Anisakis simplex complex</taxon>
    </lineage>
</organism>
<keyword evidence="2" id="KW-1185">Reference proteome</keyword>
<sequence length="137" mass="14407">MYACNMTAAAFKWNTDVAVSRRRRLHVAAVSSPTLCCLTLPSCCSLEQCSSSSASSESECSSICSSLCTGLGCCCGISSNSNKRLFGGDGSALSDRDRAAFKNNWQASAHNQHGCARVCCCLDQPKTPAAPLLQLGE</sequence>
<reference evidence="1 2" key="2">
    <citation type="submission" date="2018-11" db="EMBL/GenBank/DDBJ databases">
        <authorList>
            <consortium name="Pathogen Informatics"/>
        </authorList>
    </citation>
    <scope>NUCLEOTIDE SEQUENCE [LARGE SCALE GENOMIC DNA]</scope>
</reference>
<accession>A0A0M3IY70</accession>
<dbReference type="EMBL" id="UYRR01000026">
    <property type="protein sequence ID" value="VDK17369.1"/>
    <property type="molecule type" value="Genomic_DNA"/>
</dbReference>
<gene>
    <name evidence="1" type="ORF">ASIM_LOCUS101</name>
</gene>
<reference evidence="3" key="1">
    <citation type="submission" date="2017-02" db="UniProtKB">
        <authorList>
            <consortium name="WormBaseParasite"/>
        </authorList>
    </citation>
    <scope>IDENTIFICATION</scope>
</reference>
<name>A0A0M3IY70_ANISI</name>
<evidence type="ECO:0000313" key="1">
    <source>
        <dbReference type="EMBL" id="VDK17369.1"/>
    </source>
</evidence>
<evidence type="ECO:0000313" key="3">
    <source>
        <dbReference type="WBParaSite" id="ASIM_0000018601-mRNA-1"/>
    </source>
</evidence>
<dbReference type="WBParaSite" id="ASIM_0000018601-mRNA-1">
    <property type="protein sequence ID" value="ASIM_0000018601-mRNA-1"/>
    <property type="gene ID" value="ASIM_0000018601"/>
</dbReference>
<dbReference type="Proteomes" id="UP000267096">
    <property type="component" value="Unassembled WGS sequence"/>
</dbReference>
<dbReference type="AlphaFoldDB" id="A0A0M3IY70"/>
<protein>
    <submittedName>
        <fullName evidence="3">Secreted protein</fullName>
    </submittedName>
</protein>
<proteinExistence type="predicted"/>